<evidence type="ECO:0000313" key="2">
    <source>
        <dbReference type="EMBL" id="CAK0814690.1"/>
    </source>
</evidence>
<evidence type="ECO:0000313" key="3">
    <source>
        <dbReference type="Proteomes" id="UP001189429"/>
    </source>
</evidence>
<feature type="compositionally biased region" description="Low complexity" evidence="1">
    <location>
        <begin position="1"/>
        <end position="10"/>
    </location>
</feature>
<protein>
    <submittedName>
        <fullName evidence="2">Uncharacterized protein</fullName>
    </submittedName>
</protein>
<sequence>GARVAAGEPLRPGRRPGGSRRPEARVGRPGPREHAGGAGAAPGRVALVPGGGGEDADAVARLAAAPARGAGRALLVHPAGAARQGWPAQRAAAAGGLARGGGGPERAPGEPGLPGQGLLGRHRGAHGEAPT</sequence>
<feature type="non-terminal residue" evidence="2">
    <location>
        <position position="1"/>
    </location>
</feature>
<accession>A0ABN9R756</accession>
<reference evidence="2" key="1">
    <citation type="submission" date="2023-10" db="EMBL/GenBank/DDBJ databases">
        <authorList>
            <person name="Chen Y."/>
            <person name="Shah S."/>
            <person name="Dougan E. K."/>
            <person name="Thang M."/>
            <person name="Chan C."/>
        </authorList>
    </citation>
    <scope>NUCLEOTIDE SEQUENCE [LARGE SCALE GENOMIC DNA]</scope>
</reference>
<organism evidence="2 3">
    <name type="scientific">Prorocentrum cordatum</name>
    <dbReference type="NCBI Taxonomy" id="2364126"/>
    <lineage>
        <taxon>Eukaryota</taxon>
        <taxon>Sar</taxon>
        <taxon>Alveolata</taxon>
        <taxon>Dinophyceae</taxon>
        <taxon>Prorocentrales</taxon>
        <taxon>Prorocentraceae</taxon>
        <taxon>Prorocentrum</taxon>
    </lineage>
</organism>
<feature type="compositionally biased region" description="Basic and acidic residues" evidence="1">
    <location>
        <begin position="20"/>
        <end position="35"/>
    </location>
</feature>
<keyword evidence="3" id="KW-1185">Reference proteome</keyword>
<dbReference type="EMBL" id="CAUYUJ010005711">
    <property type="protein sequence ID" value="CAK0814690.1"/>
    <property type="molecule type" value="Genomic_DNA"/>
</dbReference>
<evidence type="ECO:0000256" key="1">
    <source>
        <dbReference type="SAM" id="MobiDB-lite"/>
    </source>
</evidence>
<proteinExistence type="predicted"/>
<name>A0ABN9R756_9DINO</name>
<feature type="region of interest" description="Disordered" evidence="1">
    <location>
        <begin position="1"/>
        <end position="54"/>
    </location>
</feature>
<dbReference type="Proteomes" id="UP001189429">
    <property type="component" value="Unassembled WGS sequence"/>
</dbReference>
<feature type="compositionally biased region" description="Low complexity" evidence="1">
    <location>
        <begin position="81"/>
        <end position="96"/>
    </location>
</feature>
<gene>
    <name evidence="2" type="ORF">PCOR1329_LOCUS18217</name>
</gene>
<comment type="caution">
    <text evidence="2">The sequence shown here is derived from an EMBL/GenBank/DDBJ whole genome shotgun (WGS) entry which is preliminary data.</text>
</comment>
<feature type="non-terminal residue" evidence="2">
    <location>
        <position position="131"/>
    </location>
</feature>
<feature type="region of interest" description="Disordered" evidence="1">
    <location>
        <begin position="81"/>
        <end position="131"/>
    </location>
</feature>